<keyword evidence="3" id="KW-1185">Reference proteome</keyword>
<evidence type="ECO:0000313" key="3">
    <source>
        <dbReference type="Proteomes" id="UP000053477"/>
    </source>
</evidence>
<name>A0A0H2R5Y3_9AGAM</name>
<dbReference type="STRING" id="27342.A0A0H2R5Y3"/>
<feature type="non-terminal residue" evidence="2">
    <location>
        <position position="200"/>
    </location>
</feature>
<organism evidence="2 3">
    <name type="scientific">Schizopora paradoxa</name>
    <dbReference type="NCBI Taxonomy" id="27342"/>
    <lineage>
        <taxon>Eukaryota</taxon>
        <taxon>Fungi</taxon>
        <taxon>Dikarya</taxon>
        <taxon>Basidiomycota</taxon>
        <taxon>Agaricomycotina</taxon>
        <taxon>Agaricomycetes</taxon>
        <taxon>Hymenochaetales</taxon>
        <taxon>Schizoporaceae</taxon>
        <taxon>Schizopora</taxon>
    </lineage>
</organism>
<dbReference type="OrthoDB" id="3254930at2759"/>
<reference evidence="2 3" key="1">
    <citation type="submission" date="2015-04" db="EMBL/GenBank/DDBJ databases">
        <title>Complete genome sequence of Schizopora paradoxa KUC8140, a cosmopolitan wood degrader in East Asia.</title>
        <authorList>
            <consortium name="DOE Joint Genome Institute"/>
            <person name="Min B."/>
            <person name="Park H."/>
            <person name="Jang Y."/>
            <person name="Kim J.-J."/>
            <person name="Kim K.H."/>
            <person name="Pangilinan J."/>
            <person name="Lipzen A."/>
            <person name="Riley R."/>
            <person name="Grigoriev I.V."/>
            <person name="Spatafora J.W."/>
            <person name="Choi I.-G."/>
        </authorList>
    </citation>
    <scope>NUCLEOTIDE SEQUENCE [LARGE SCALE GENOMIC DNA]</scope>
    <source>
        <strain evidence="2 3">KUC8140</strain>
    </source>
</reference>
<evidence type="ECO:0000259" key="1">
    <source>
        <dbReference type="Pfam" id="PF14214"/>
    </source>
</evidence>
<sequence>MYHDKRFQLDALFSIFAFNHEQIKDSTTAGFIQTKHSNFQDVCDRITNLDRDVLRDINERYTKGEVVKAVSEAEKSCFRLMNDLDNIAENVQGSLTSKKRMRNELWSLVSFKGAPSWFVTFAPADNHHPLCLYFADTEEKFSPRFRTSSERYRLIARNPVAGARFFHFMVQMFLKHVLGVESTDGGVFGKTSAYYGTVEQ</sequence>
<proteinExistence type="predicted"/>
<dbReference type="AlphaFoldDB" id="A0A0H2R5Y3"/>
<dbReference type="InterPro" id="IPR025476">
    <property type="entry name" value="Helitron_helicase-like"/>
</dbReference>
<protein>
    <recommendedName>
        <fullName evidence="1">Helitron helicase-like domain-containing protein</fullName>
    </recommendedName>
</protein>
<gene>
    <name evidence="2" type="ORF">SCHPADRAFT_805632</name>
</gene>
<dbReference type="Pfam" id="PF14214">
    <property type="entry name" value="Helitron_like_N"/>
    <property type="match status" value="1"/>
</dbReference>
<feature type="domain" description="Helitron helicase-like" evidence="1">
    <location>
        <begin position="3"/>
        <end position="199"/>
    </location>
</feature>
<dbReference type="EMBL" id="KQ086409">
    <property type="protein sequence ID" value="KLO04888.1"/>
    <property type="molecule type" value="Genomic_DNA"/>
</dbReference>
<evidence type="ECO:0000313" key="2">
    <source>
        <dbReference type="EMBL" id="KLO04888.1"/>
    </source>
</evidence>
<dbReference type="Proteomes" id="UP000053477">
    <property type="component" value="Unassembled WGS sequence"/>
</dbReference>
<accession>A0A0H2R5Y3</accession>
<dbReference type="InParanoid" id="A0A0H2R5Y3"/>